<proteinExistence type="predicted"/>
<reference evidence="1" key="1">
    <citation type="submission" date="2014-11" db="EMBL/GenBank/DDBJ databases">
        <authorList>
            <person name="Amaro Gonzalez C."/>
        </authorList>
    </citation>
    <scope>NUCLEOTIDE SEQUENCE</scope>
</reference>
<organism evidence="1">
    <name type="scientific">Anguilla anguilla</name>
    <name type="common">European freshwater eel</name>
    <name type="synonym">Muraena anguilla</name>
    <dbReference type="NCBI Taxonomy" id="7936"/>
    <lineage>
        <taxon>Eukaryota</taxon>
        <taxon>Metazoa</taxon>
        <taxon>Chordata</taxon>
        <taxon>Craniata</taxon>
        <taxon>Vertebrata</taxon>
        <taxon>Euteleostomi</taxon>
        <taxon>Actinopterygii</taxon>
        <taxon>Neopterygii</taxon>
        <taxon>Teleostei</taxon>
        <taxon>Anguilliformes</taxon>
        <taxon>Anguillidae</taxon>
        <taxon>Anguilla</taxon>
    </lineage>
</organism>
<dbReference type="EMBL" id="GBXM01083509">
    <property type="protein sequence ID" value="JAH25068.1"/>
    <property type="molecule type" value="Transcribed_RNA"/>
</dbReference>
<evidence type="ECO:0000313" key="1">
    <source>
        <dbReference type="EMBL" id="JAH25068.1"/>
    </source>
</evidence>
<name>A0A0E9R9Q0_ANGAN</name>
<accession>A0A0E9R9Q0</accession>
<sequence>MRMYFQNLQQSKTCASLSTLMIISRWTNHQ</sequence>
<protein>
    <submittedName>
        <fullName evidence="1">Uncharacterized protein</fullName>
    </submittedName>
</protein>
<dbReference type="AlphaFoldDB" id="A0A0E9R9Q0"/>
<reference evidence="1" key="2">
    <citation type="journal article" date="2015" name="Fish Shellfish Immunol.">
        <title>Early steps in the European eel (Anguilla anguilla)-Vibrio vulnificus interaction in the gills: Role of the RtxA13 toxin.</title>
        <authorList>
            <person name="Callol A."/>
            <person name="Pajuelo D."/>
            <person name="Ebbesson L."/>
            <person name="Teles M."/>
            <person name="MacKenzie S."/>
            <person name="Amaro C."/>
        </authorList>
    </citation>
    <scope>NUCLEOTIDE SEQUENCE</scope>
</reference>